<dbReference type="AlphaFoldDB" id="A0AAV2BEA9"/>
<dbReference type="EMBL" id="CAXIEN010000349">
    <property type="protein sequence ID" value="CAL1294556.1"/>
    <property type="molecule type" value="Genomic_DNA"/>
</dbReference>
<reference evidence="2 3" key="1">
    <citation type="submission" date="2024-04" db="EMBL/GenBank/DDBJ databases">
        <authorList>
            <person name="Rising A."/>
            <person name="Reimegard J."/>
            <person name="Sonavane S."/>
            <person name="Akerstrom W."/>
            <person name="Nylinder S."/>
            <person name="Hedman E."/>
            <person name="Kallberg Y."/>
        </authorList>
    </citation>
    <scope>NUCLEOTIDE SEQUENCE [LARGE SCALE GENOMIC DNA]</scope>
</reference>
<evidence type="ECO:0000313" key="2">
    <source>
        <dbReference type="EMBL" id="CAL1294556.1"/>
    </source>
</evidence>
<accession>A0AAV2BEA9</accession>
<organism evidence="2 3">
    <name type="scientific">Larinioides sclopetarius</name>
    <dbReference type="NCBI Taxonomy" id="280406"/>
    <lineage>
        <taxon>Eukaryota</taxon>
        <taxon>Metazoa</taxon>
        <taxon>Ecdysozoa</taxon>
        <taxon>Arthropoda</taxon>
        <taxon>Chelicerata</taxon>
        <taxon>Arachnida</taxon>
        <taxon>Araneae</taxon>
        <taxon>Araneomorphae</taxon>
        <taxon>Entelegynae</taxon>
        <taxon>Araneoidea</taxon>
        <taxon>Araneidae</taxon>
        <taxon>Larinioides</taxon>
    </lineage>
</organism>
<protein>
    <submittedName>
        <fullName evidence="2">Uncharacterized protein</fullName>
    </submittedName>
</protein>
<sequence length="108" mass="11937">MVLMSVFRYFLGLSTESNASIESTVQTPPNQNIAKVVAKRETNERVCRKQSGKQTPNEAGVRQESENRGLATISLTPGPSGVPNSKVPTYLMAYFDQLNDQRIFNSSL</sequence>
<gene>
    <name evidence="2" type="ORF">LARSCL_LOCUS18773</name>
</gene>
<comment type="caution">
    <text evidence="2">The sequence shown here is derived from an EMBL/GenBank/DDBJ whole genome shotgun (WGS) entry which is preliminary data.</text>
</comment>
<feature type="compositionally biased region" description="Polar residues" evidence="1">
    <location>
        <begin position="73"/>
        <end position="83"/>
    </location>
</feature>
<dbReference type="Proteomes" id="UP001497382">
    <property type="component" value="Unassembled WGS sequence"/>
</dbReference>
<feature type="region of interest" description="Disordered" evidence="1">
    <location>
        <begin position="42"/>
        <end position="83"/>
    </location>
</feature>
<keyword evidence="3" id="KW-1185">Reference proteome</keyword>
<name>A0AAV2BEA9_9ARAC</name>
<proteinExistence type="predicted"/>
<evidence type="ECO:0000313" key="3">
    <source>
        <dbReference type="Proteomes" id="UP001497382"/>
    </source>
</evidence>
<evidence type="ECO:0000256" key="1">
    <source>
        <dbReference type="SAM" id="MobiDB-lite"/>
    </source>
</evidence>